<protein>
    <submittedName>
        <fullName evidence="1">Uncharacterized protein</fullName>
    </submittedName>
</protein>
<evidence type="ECO:0000313" key="2">
    <source>
        <dbReference type="Proteomes" id="UP000193642"/>
    </source>
</evidence>
<reference evidence="1 2" key="1">
    <citation type="submission" date="2016-07" db="EMBL/GenBank/DDBJ databases">
        <title>Pervasive Adenine N6-methylation of Active Genes in Fungi.</title>
        <authorList>
            <consortium name="DOE Joint Genome Institute"/>
            <person name="Mondo S.J."/>
            <person name="Dannebaum R.O."/>
            <person name="Kuo R.C."/>
            <person name="Labutti K."/>
            <person name="Haridas S."/>
            <person name="Kuo A."/>
            <person name="Salamov A."/>
            <person name="Ahrendt S.R."/>
            <person name="Lipzen A."/>
            <person name="Sullivan W."/>
            <person name="Andreopoulos W.B."/>
            <person name="Clum A."/>
            <person name="Lindquist E."/>
            <person name="Daum C."/>
            <person name="Ramamoorthy G.K."/>
            <person name="Gryganskyi A."/>
            <person name="Culley D."/>
            <person name="Magnuson J.K."/>
            <person name="James T.Y."/>
            <person name="O'Malley M.A."/>
            <person name="Stajich J.E."/>
            <person name="Spatafora J.W."/>
            <person name="Visel A."/>
            <person name="Grigoriev I.V."/>
        </authorList>
    </citation>
    <scope>NUCLEOTIDE SEQUENCE [LARGE SCALE GENOMIC DNA]</scope>
    <source>
        <strain evidence="1 2">JEL800</strain>
    </source>
</reference>
<name>A0A1Y2BIP0_9FUNG</name>
<organism evidence="1 2">
    <name type="scientific">Rhizoclosmatium globosum</name>
    <dbReference type="NCBI Taxonomy" id="329046"/>
    <lineage>
        <taxon>Eukaryota</taxon>
        <taxon>Fungi</taxon>
        <taxon>Fungi incertae sedis</taxon>
        <taxon>Chytridiomycota</taxon>
        <taxon>Chytridiomycota incertae sedis</taxon>
        <taxon>Chytridiomycetes</taxon>
        <taxon>Chytridiales</taxon>
        <taxon>Chytriomycetaceae</taxon>
        <taxon>Rhizoclosmatium</taxon>
    </lineage>
</organism>
<dbReference type="Proteomes" id="UP000193642">
    <property type="component" value="Unassembled WGS sequence"/>
</dbReference>
<dbReference type="AlphaFoldDB" id="A0A1Y2BIP0"/>
<comment type="caution">
    <text evidence="1">The sequence shown here is derived from an EMBL/GenBank/DDBJ whole genome shotgun (WGS) entry which is preliminary data.</text>
</comment>
<gene>
    <name evidence="1" type="ORF">BCR33DRAFT_722814</name>
</gene>
<proteinExistence type="predicted"/>
<dbReference type="EMBL" id="MCGO01000063">
    <property type="protein sequence ID" value="ORY34417.1"/>
    <property type="molecule type" value="Genomic_DNA"/>
</dbReference>
<keyword evidence="2" id="KW-1185">Reference proteome</keyword>
<evidence type="ECO:0000313" key="1">
    <source>
        <dbReference type="EMBL" id="ORY34417.1"/>
    </source>
</evidence>
<sequence length="58" mass="6758">MGAGPTTDFEWVKVEKEGERHCSEFSGRPEESEIRQRRAETRYGRGMDGWKKDVELRG</sequence>
<accession>A0A1Y2BIP0</accession>